<proteinExistence type="predicted"/>
<dbReference type="EMBL" id="FOZL01000001">
    <property type="protein sequence ID" value="SFS09511.1"/>
    <property type="molecule type" value="Genomic_DNA"/>
</dbReference>
<feature type="domain" description="IPT/TIG" evidence="2">
    <location>
        <begin position="566"/>
        <end position="629"/>
    </location>
</feature>
<dbReference type="STRING" id="474950.SAMN05421771_1658"/>
<dbReference type="OrthoDB" id="99518at2"/>
<gene>
    <name evidence="3" type="ORF">SAMN05421771_1658</name>
</gene>
<evidence type="ECO:0000313" key="4">
    <source>
        <dbReference type="Proteomes" id="UP000199024"/>
    </source>
</evidence>
<dbReference type="CDD" id="cd00102">
    <property type="entry name" value="IPT"/>
    <property type="match status" value="1"/>
</dbReference>
<evidence type="ECO:0000313" key="3">
    <source>
        <dbReference type="EMBL" id="SFS09511.1"/>
    </source>
</evidence>
<dbReference type="Pfam" id="PF01833">
    <property type="entry name" value="TIG"/>
    <property type="match status" value="1"/>
</dbReference>
<feature type="chain" id="PRO_5011671089" evidence="1">
    <location>
        <begin position="25"/>
        <end position="1970"/>
    </location>
</feature>
<keyword evidence="4" id="KW-1185">Reference proteome</keyword>
<name>A0A1I6M1D9_9BACT</name>
<sequence>MGRDRRCPVLAAVLLLLMVTTAFAGGPRWVAGAPYFSSSVAGNAVVWGTTNLRYSTDPGDLSVSVNHAAADALVATAAASWNVSVSAMVVSQAGVLGEDVNGSNVFMGASGPVFPADVQASNAASIPVAVIYDADGAVTDTLLGGGASDPGNCRQTAVTESVDGISSAGKITHALLVVNGRCTGAAPEMQKELTYRLVRAFGRILGVGWSQLNENVFTGTPQPTAAQAMHWPVMHPIDVMCGPYAYQCLPQPLVLRPDDIATMVSMYPESGADAGKTYSFQSAAPISGNLTFPNGQGMAGVNLVEHRFNISALVMDMFEETSAVSGYRFQRQGATPVAAKGTSVEGSQGYLYNPYEGRYDLPWIPLEQTWYENVYITAEPVNPLYVGQYGVGPYGGLAQVTPSGSVVNWMTTIGSTRYAATVNIGVTNAVAACTAAGDGTEAAPVSVDPSGTWQGAMCGYAHTAWSKLAVKAGRTLTVEMTALDEQGLATTGKMQPIFGVWVGTDGTGTLPTVASASTPLNTETLGMTALTIVNPSARTLRMGFGDARGDGRPDYAYKARVLYADTVTPAVVPASGGVITITGMGFRSGNAVTVNGVAATVTSWSANTIVAVAPAMAGPIAAADVTVTDLSTAGTTTIGGGIAYSGTVLPNVLSVISVPPDGSLLGIATSASFAVKVLLADGVSPAAGVGVTVSATHGAVLMGCGGASGCTLTTDPAGMVKTAVMPSLGGTVALAASVGAATATASFVAGSRAADVLRVTSLPAGLAYVGIAAGLPLIVQAMLGDGVTPDAGAQVSLAAAGAGLGGCGGASSCVLTADGLGLVATTVIPHAPGLVSLQATAGGGSVSASFGAVAMPADVLHVVSAPGNGATMGTAAAQVFQVQTILGDGVTPAAGAAVALTAAGAAFTACGGASSCMLTADAAGMVTSGVIPGLATGATGSVTLTAAAGGGRVQTAFTTTAPLPDRLEVMSVPASFALAGVAAPGAFSVRLVRGDGTTPVVGAAITLTVAGGVLGVCGAVACVVKTDTAGLVATAVTASAAGTVGMGATAEGLSVTTSFAAVADTLRLVAVPLGPSYAGVPTTSPVTMQVIGPDGATPAAGAAVSMTTSIGTLMACGLPTCGMTADAQGMVSTLVLPVAPGVVSIYASAGGGSLGTSFSVLSMPPDILKVVSVPSGKVYVGVPAANQYTLQVLRGDGLTPEPKVVVILQSPQATLSPLCGTVCGKTSDANGRITVTVTPLVSGTNTIQAFMLYGGQATSTFSVLPMPPNTLTVTSTPANGSAVGKVAAAPFAVQVMMGDGRTPSANAAALLTATGGVLGACGAASCHVTTDAQGMVSTTVTPTVVGTILLAASSGGSATQTTFTSALSPDVLTVVSAPSDGAMAGSPASLPFAVKTVRWDGTAAAGEAVTLTAVGGTLGACGLALCVVTADASGMVSTAVTPTAMGTVGLAAAAVGGTATASFTATSLPPDVLTVHAIPASGGYPGRVAHGAFRVAAVLWDGTVAAGAAVTVTATNGILAACGAASCVLTADASGVVSTAVTPVAAGLVVLTASAGGGSVSASLTAVAIPPDVLSLVSVPGSGGYVGVAASGSFVVKVVLGDGTPGAGAAVTITASGGTLACGGASCVLTADATGVVSTAVTPAIVGTVGLTASAGGGAVSGSFTAVAAPVDVLTVLSIPGNGAYVGDVAAMPLRIKVFLGDGVTTAAGVPVTLTATGASLGACGTSLCVMTADSGGMVSTTVTPLSAGTVALRASAGGGVVAVSFTAVEHLRAVTMVRAVEYVAPGAVVNWAPQAIATVDGVPVAEPVNWTFGVGMATAPNGASLGPLPAGATASGTACAWGNVCATFSAVAVDEAVWQIAVVSGGGQVSAVGGAFDPVVARVVDGAGHGIAGAVVAVRQAVHGYVSCPDTGRCPVGPLLQTSTATATTDADGLIQVTPLVAVGEGETTGIVLTAGDHGFFSTSMSIVP</sequence>
<dbReference type="InterPro" id="IPR002909">
    <property type="entry name" value="IPT_dom"/>
</dbReference>
<evidence type="ECO:0000256" key="1">
    <source>
        <dbReference type="SAM" id="SignalP"/>
    </source>
</evidence>
<dbReference type="RefSeq" id="WP_089838328.1">
    <property type="nucleotide sequence ID" value="NZ_FOZL01000001.1"/>
</dbReference>
<dbReference type="SUPFAM" id="SSF81296">
    <property type="entry name" value="E set domains"/>
    <property type="match status" value="1"/>
</dbReference>
<organism evidence="3 4">
    <name type="scientific">Granulicella pectinivorans</name>
    <dbReference type="NCBI Taxonomy" id="474950"/>
    <lineage>
        <taxon>Bacteria</taxon>
        <taxon>Pseudomonadati</taxon>
        <taxon>Acidobacteriota</taxon>
        <taxon>Terriglobia</taxon>
        <taxon>Terriglobales</taxon>
        <taxon>Acidobacteriaceae</taxon>
        <taxon>Granulicella</taxon>
    </lineage>
</organism>
<keyword evidence="1" id="KW-0732">Signal</keyword>
<dbReference type="Proteomes" id="UP000199024">
    <property type="component" value="Unassembled WGS sequence"/>
</dbReference>
<feature type="signal peptide" evidence="1">
    <location>
        <begin position="1"/>
        <end position="24"/>
    </location>
</feature>
<dbReference type="InterPro" id="IPR014756">
    <property type="entry name" value="Ig_E-set"/>
</dbReference>
<protein>
    <submittedName>
        <fullName evidence="3">IPT/TIG domain-containing protein</fullName>
    </submittedName>
</protein>
<accession>A0A1I6M1D9</accession>
<reference evidence="3 4" key="1">
    <citation type="submission" date="2016-10" db="EMBL/GenBank/DDBJ databases">
        <authorList>
            <person name="de Groot N.N."/>
        </authorList>
    </citation>
    <scope>NUCLEOTIDE SEQUENCE [LARGE SCALE GENOMIC DNA]</scope>
    <source>
        <strain evidence="3 4">DSM 21001</strain>
    </source>
</reference>
<evidence type="ECO:0000259" key="2">
    <source>
        <dbReference type="Pfam" id="PF01833"/>
    </source>
</evidence>
<dbReference type="Gene3D" id="2.60.40.10">
    <property type="entry name" value="Immunoglobulins"/>
    <property type="match status" value="1"/>
</dbReference>
<dbReference type="InterPro" id="IPR013783">
    <property type="entry name" value="Ig-like_fold"/>
</dbReference>